<proteinExistence type="predicted"/>
<gene>
    <name evidence="2" type="ORF">K8W24_08045</name>
</gene>
<reference evidence="2" key="2">
    <citation type="submission" date="2021-09" db="EMBL/GenBank/DDBJ databases">
        <authorList>
            <person name="Gilroy R."/>
        </authorList>
    </citation>
    <scope>NUCLEOTIDE SEQUENCE</scope>
    <source>
        <strain evidence="2">1647</strain>
    </source>
</reference>
<evidence type="ECO:0000313" key="2">
    <source>
        <dbReference type="EMBL" id="HJF49737.1"/>
    </source>
</evidence>
<dbReference type="AlphaFoldDB" id="A0A921GNN4"/>
<sequence>MDEHAPPTWWQEHHAFLLECAEGGEVDAGPPFSAQLLDLLTDVERTFAVTGADTPPWPDPHLGPDGQDLPVREEEYSRCLDPAKHRILAARAEAWAQVLVAKGWAEREEIADGAALTWLTDPLVTTHRATVLRPHRPGAQPLLLARTAPDGQVGDHDLAPADALLPGLVVGAGDPPLPVETIPDCGCDACDSGSRDLLEQLDEAVLSIVDGSYEVEISPHGRRERTSFHASSGWSVDQPAVSADLTAGPWAENWTPRPMDPMLEPEDRA</sequence>
<dbReference type="EMBL" id="DYWO01000240">
    <property type="protein sequence ID" value="HJF49737.1"/>
    <property type="molecule type" value="Genomic_DNA"/>
</dbReference>
<dbReference type="Pfam" id="PF19736">
    <property type="entry name" value="DUF6226"/>
    <property type="match status" value="1"/>
</dbReference>
<dbReference type="InterPro" id="IPR045773">
    <property type="entry name" value="DUF6226"/>
</dbReference>
<name>A0A921GNN4_9MICO</name>
<reference evidence="2" key="1">
    <citation type="journal article" date="2021" name="PeerJ">
        <title>Extensive microbial diversity within the chicken gut microbiome revealed by metagenomics and culture.</title>
        <authorList>
            <person name="Gilroy R."/>
            <person name="Ravi A."/>
            <person name="Getino M."/>
            <person name="Pursley I."/>
            <person name="Horton D.L."/>
            <person name="Alikhan N.F."/>
            <person name="Baker D."/>
            <person name="Gharbi K."/>
            <person name="Hall N."/>
            <person name="Watson M."/>
            <person name="Adriaenssens E.M."/>
            <person name="Foster-Nyarko E."/>
            <person name="Jarju S."/>
            <person name="Secka A."/>
            <person name="Antonio M."/>
            <person name="Oren A."/>
            <person name="Chaudhuri R.R."/>
            <person name="La Ragione R."/>
            <person name="Hildebrand F."/>
            <person name="Pallen M.J."/>
        </authorList>
    </citation>
    <scope>NUCLEOTIDE SEQUENCE</scope>
    <source>
        <strain evidence="2">1647</strain>
    </source>
</reference>
<organism evidence="2 3">
    <name type="scientific">Brachybacterium paraconglomeratum</name>
    <dbReference type="NCBI Taxonomy" id="173362"/>
    <lineage>
        <taxon>Bacteria</taxon>
        <taxon>Bacillati</taxon>
        <taxon>Actinomycetota</taxon>
        <taxon>Actinomycetes</taxon>
        <taxon>Micrococcales</taxon>
        <taxon>Dermabacteraceae</taxon>
        <taxon>Brachybacterium</taxon>
    </lineage>
</organism>
<protein>
    <submittedName>
        <fullName evidence="2">DUF6226 family protein</fullName>
    </submittedName>
</protein>
<dbReference type="Proteomes" id="UP000775129">
    <property type="component" value="Unassembled WGS sequence"/>
</dbReference>
<accession>A0A921GNN4</accession>
<evidence type="ECO:0000313" key="3">
    <source>
        <dbReference type="Proteomes" id="UP000775129"/>
    </source>
</evidence>
<comment type="caution">
    <text evidence="2">The sequence shown here is derived from an EMBL/GenBank/DDBJ whole genome shotgun (WGS) entry which is preliminary data.</text>
</comment>
<evidence type="ECO:0000256" key="1">
    <source>
        <dbReference type="SAM" id="MobiDB-lite"/>
    </source>
</evidence>
<feature type="region of interest" description="Disordered" evidence="1">
    <location>
        <begin position="246"/>
        <end position="269"/>
    </location>
</feature>